<evidence type="ECO:0000313" key="4">
    <source>
        <dbReference type="Proteomes" id="UP000062160"/>
    </source>
</evidence>
<evidence type="ECO:0000259" key="1">
    <source>
        <dbReference type="Pfam" id="PF00551"/>
    </source>
</evidence>
<name>A0A0U9HCW4_9FIRM</name>
<dbReference type="RefSeq" id="WP_059031627.1">
    <property type="nucleotide sequence ID" value="NZ_BSDN01000009.1"/>
</dbReference>
<proteinExistence type="predicted"/>
<dbReference type="PANTHER" id="PTHR11138:SF5">
    <property type="entry name" value="METHIONYL-TRNA FORMYLTRANSFERASE, MITOCHONDRIAL"/>
    <property type="match status" value="1"/>
</dbReference>
<feature type="domain" description="Formyl transferase N-terminal" evidence="1">
    <location>
        <begin position="50"/>
        <end position="165"/>
    </location>
</feature>
<dbReference type="PANTHER" id="PTHR11138">
    <property type="entry name" value="METHIONYL-TRNA FORMYLTRANSFERASE"/>
    <property type="match status" value="1"/>
</dbReference>
<gene>
    <name evidence="3" type="ORF">TSYNT_5421</name>
</gene>
<dbReference type="InterPro" id="IPR036477">
    <property type="entry name" value="Formyl_transf_N_sf"/>
</dbReference>
<dbReference type="GO" id="GO:0004479">
    <property type="term" value="F:methionyl-tRNA formyltransferase activity"/>
    <property type="evidence" value="ECO:0007669"/>
    <property type="project" value="TreeGrafter"/>
</dbReference>
<dbReference type="Gene3D" id="3.40.50.12230">
    <property type="match status" value="1"/>
</dbReference>
<dbReference type="InterPro" id="IPR002376">
    <property type="entry name" value="Formyl_transf_N"/>
</dbReference>
<feature type="domain" description="Formyl transferase C-terminal" evidence="2">
    <location>
        <begin position="203"/>
        <end position="288"/>
    </location>
</feature>
<evidence type="ECO:0000313" key="3">
    <source>
        <dbReference type="EMBL" id="GAQ24574.1"/>
    </source>
</evidence>
<reference evidence="3" key="1">
    <citation type="journal article" date="2016" name="Genome Announc.">
        <title>Draft Genome Sequence of the Syntrophic Lactate-Degrading Bacterium Tepidanaerobacter syntrophicus JLT.</title>
        <authorList>
            <person name="Matsuura N."/>
            <person name="Ohashi A."/>
            <person name="Tourlousse D.M."/>
            <person name="Sekiguchi Y."/>
        </authorList>
    </citation>
    <scope>NUCLEOTIDE SEQUENCE [LARGE SCALE GENOMIC DNA]</scope>
    <source>
        <strain evidence="3">JL</strain>
    </source>
</reference>
<keyword evidence="4" id="KW-1185">Reference proteome</keyword>
<dbReference type="Proteomes" id="UP000062160">
    <property type="component" value="Unassembled WGS sequence"/>
</dbReference>
<protein>
    <submittedName>
        <fullName evidence="3">Methionyl-tRNA formyltransferase</fullName>
    </submittedName>
</protein>
<dbReference type="Pfam" id="PF00551">
    <property type="entry name" value="Formyl_trans_N"/>
    <property type="match status" value="1"/>
</dbReference>
<dbReference type="SUPFAM" id="SSF53328">
    <property type="entry name" value="Formyltransferase"/>
    <property type="match status" value="1"/>
</dbReference>
<dbReference type="CDD" id="cd08702">
    <property type="entry name" value="Arna_FMT_C"/>
    <property type="match status" value="1"/>
</dbReference>
<dbReference type="SUPFAM" id="SSF50486">
    <property type="entry name" value="FMT C-terminal domain-like"/>
    <property type="match status" value="1"/>
</dbReference>
<dbReference type="InterPro" id="IPR005793">
    <property type="entry name" value="Formyl_trans_C"/>
</dbReference>
<dbReference type="STRING" id="224999.GCA_001485475_00573"/>
<dbReference type="InterPro" id="IPR011034">
    <property type="entry name" value="Formyl_transferase-like_C_sf"/>
</dbReference>
<keyword evidence="3" id="KW-0808">Transferase</keyword>
<organism evidence="3">
    <name type="scientific">Tepidanaerobacter syntrophicus</name>
    <dbReference type="NCBI Taxonomy" id="224999"/>
    <lineage>
        <taxon>Bacteria</taxon>
        <taxon>Bacillati</taxon>
        <taxon>Bacillota</taxon>
        <taxon>Clostridia</taxon>
        <taxon>Thermosediminibacterales</taxon>
        <taxon>Tepidanaerobacteraceae</taxon>
        <taxon>Tepidanaerobacter</taxon>
    </lineage>
</organism>
<sequence length="299" mass="33615">MKSVLIGSVGSSKIALETMIELGFPVDMVFSLGEEYSKNVSGYEPIHKIAKQHGLPYMTFKKINDESCVSAIRQIQPDYIFVIGLSQLVGNEIMQCAKKGVVGFHPTPLPKFRGRAAIPWQILLGVKNSKVSLFFIDEGTDSGRIIGQMEYLIEDDDYADDVGRKCGVALQELLKVSLPKFLDDTIEAIPQDESLATYLLKRTPEDGCINWQDSAKNIQRLIRAVSYPYPGAFSMYDGKTKVIFWKADKLENNKYIGIPGQIAEISENYIDIVCLDGLLRVYEYSPEDQVHFRVGHKFK</sequence>
<dbReference type="EMBL" id="DF976999">
    <property type="protein sequence ID" value="GAQ24574.1"/>
    <property type="molecule type" value="Genomic_DNA"/>
</dbReference>
<dbReference type="Pfam" id="PF02911">
    <property type="entry name" value="Formyl_trans_C"/>
    <property type="match status" value="1"/>
</dbReference>
<dbReference type="AlphaFoldDB" id="A0A0U9HCW4"/>
<accession>A0A0U9HCW4</accession>
<dbReference type="OrthoDB" id="9802815at2"/>
<dbReference type="GO" id="GO:0005829">
    <property type="term" value="C:cytosol"/>
    <property type="evidence" value="ECO:0007669"/>
    <property type="project" value="TreeGrafter"/>
</dbReference>
<evidence type="ECO:0000259" key="2">
    <source>
        <dbReference type="Pfam" id="PF02911"/>
    </source>
</evidence>